<dbReference type="AlphaFoldDB" id="A0A367ZPH4"/>
<name>A0A367ZPH4_9BACT</name>
<proteinExistence type="predicted"/>
<dbReference type="Proteomes" id="UP000252355">
    <property type="component" value="Unassembled WGS sequence"/>
</dbReference>
<sequence length="252" mass="28485">MAKQWHQLERLDHKSLKKLQQEREKALQAQKAEAERKRLLITIGAVLAVIICIAIFLVILRNRAAERAFKAERAQLLFASVTDLSGKVLAKSLGDWEIIDKGLRFDQEYTFKTEKEGFLVIELQRKNMLKLLPESELVVFPPTLEDKENRVIGELAVLNRGEVTVSIALDGRELLEVEAGGVVALGASGLYKVLYNHQKKSGEVVVKNGLVEVFSRRSPEKRVKVSGFYKVTFQEGQIANPTQASVIQYDWR</sequence>
<organism evidence="2 3">
    <name type="scientific">Candidatus Ozemobacter sibiricus</name>
    <dbReference type="NCBI Taxonomy" id="2268124"/>
    <lineage>
        <taxon>Bacteria</taxon>
        <taxon>Candidatus Ozemobacteria</taxon>
        <taxon>Candidatus Ozemobacterales</taxon>
        <taxon>Candidatus Ozemobacteraceae</taxon>
        <taxon>Candidatus Ozemobacter</taxon>
    </lineage>
</organism>
<evidence type="ECO:0008006" key="4">
    <source>
        <dbReference type="Google" id="ProtNLM"/>
    </source>
</evidence>
<reference evidence="2 3" key="1">
    <citation type="submission" date="2018-05" db="EMBL/GenBank/DDBJ databases">
        <title>A metagenomic window into the 2 km-deep terrestrial subsurface aquifer revealed taxonomically and functionally diverse microbial community comprising novel uncultured bacterial lineages.</title>
        <authorList>
            <person name="Kadnikov V.V."/>
            <person name="Mardanov A.V."/>
            <person name="Beletsky A.V."/>
            <person name="Banks D."/>
            <person name="Pimenov N.V."/>
            <person name="Frank Y.A."/>
            <person name="Karnachuk O.V."/>
            <person name="Ravin N.V."/>
        </authorList>
    </citation>
    <scope>NUCLEOTIDE SEQUENCE [LARGE SCALE GENOMIC DNA]</scope>
    <source>
        <strain evidence="2">BY5</strain>
    </source>
</reference>
<dbReference type="EMBL" id="QOQW01000014">
    <property type="protein sequence ID" value="RCK79282.1"/>
    <property type="molecule type" value="Genomic_DNA"/>
</dbReference>
<comment type="caution">
    <text evidence="2">The sequence shown here is derived from an EMBL/GenBank/DDBJ whole genome shotgun (WGS) entry which is preliminary data.</text>
</comment>
<gene>
    <name evidence="2" type="ORF">OZSIB_0153</name>
</gene>
<keyword evidence="1" id="KW-1133">Transmembrane helix</keyword>
<evidence type="ECO:0000313" key="2">
    <source>
        <dbReference type="EMBL" id="RCK79282.1"/>
    </source>
</evidence>
<keyword evidence="1" id="KW-0472">Membrane</keyword>
<keyword evidence="1" id="KW-0812">Transmembrane</keyword>
<evidence type="ECO:0000256" key="1">
    <source>
        <dbReference type="SAM" id="Phobius"/>
    </source>
</evidence>
<evidence type="ECO:0000313" key="3">
    <source>
        <dbReference type="Proteomes" id="UP000252355"/>
    </source>
</evidence>
<accession>A0A367ZPH4</accession>
<protein>
    <recommendedName>
        <fullName evidence="4">FecR protein domain-containing protein</fullName>
    </recommendedName>
</protein>
<feature type="transmembrane region" description="Helical" evidence="1">
    <location>
        <begin position="39"/>
        <end position="60"/>
    </location>
</feature>